<reference evidence="1 2" key="1">
    <citation type="submission" date="2011-01" db="EMBL/GenBank/DDBJ databases">
        <authorList>
            <person name="Muzny D."/>
            <person name="Qin X."/>
            <person name="Deng J."/>
            <person name="Jiang H."/>
            <person name="Liu Y."/>
            <person name="Qu J."/>
            <person name="Song X.-Z."/>
            <person name="Zhang L."/>
            <person name="Thornton R."/>
            <person name="Coyle M."/>
            <person name="Francisco L."/>
            <person name="Jackson L."/>
            <person name="Javaid M."/>
            <person name="Korchina V."/>
            <person name="Kovar C."/>
            <person name="Mata R."/>
            <person name="Mathew T."/>
            <person name="Ngo R."/>
            <person name="Nguyen L."/>
            <person name="Nguyen N."/>
            <person name="Okwuonu G."/>
            <person name="Ongeri F."/>
            <person name="Pham C."/>
            <person name="Simmons D."/>
            <person name="Wilczek-Boney K."/>
            <person name="Hale W."/>
            <person name="Jakkamsetti A."/>
            <person name="Pham P."/>
            <person name="Ruth R."/>
            <person name="San Lucas F."/>
            <person name="Warren J."/>
            <person name="Zhang J."/>
            <person name="Zhao Z."/>
            <person name="Zhou C."/>
            <person name="Zhu D."/>
            <person name="Lee S."/>
            <person name="Bess C."/>
            <person name="Blankenburg K."/>
            <person name="Forbes L."/>
            <person name="Fu Q."/>
            <person name="Gubbala S."/>
            <person name="Hirani K."/>
            <person name="Jayaseelan J.C."/>
            <person name="Lara F."/>
            <person name="Munidasa M."/>
            <person name="Palculict T."/>
            <person name="Patil S."/>
            <person name="Pu L.-L."/>
            <person name="Saada N."/>
            <person name="Tang L."/>
            <person name="Weissenberger G."/>
            <person name="Zhu Y."/>
            <person name="Hemphill L."/>
            <person name="Shang Y."/>
            <person name="Youmans B."/>
            <person name="Ayvaz T."/>
            <person name="Ross M."/>
            <person name="Santibanez J."/>
            <person name="Aqrawi P."/>
            <person name="Gross S."/>
            <person name="Joshi V."/>
            <person name="Fowler G."/>
            <person name="Nazareth L."/>
            <person name="Reid J."/>
            <person name="Worley K."/>
            <person name="Petrosino J."/>
            <person name="Highlander S."/>
            <person name="Gibbs R."/>
        </authorList>
    </citation>
    <scope>NUCLEOTIDE SEQUENCE [LARGE SCALE GENOMIC DNA]</scope>
    <source>
        <strain evidence="1 2">DSM 16608</strain>
    </source>
</reference>
<dbReference type="EMBL" id="AEWX01000004">
    <property type="protein sequence ID" value="EGC21116.1"/>
    <property type="molecule type" value="Genomic_DNA"/>
</dbReference>
<evidence type="ECO:0000313" key="1">
    <source>
        <dbReference type="EMBL" id="EGC21116.1"/>
    </source>
</evidence>
<comment type="caution">
    <text evidence="1">The sequence shown here is derived from an EMBL/GenBank/DDBJ whole genome shotgun (WGS) entry which is preliminary data.</text>
</comment>
<evidence type="ECO:0000313" key="2">
    <source>
        <dbReference type="Proteomes" id="UP000005697"/>
    </source>
</evidence>
<gene>
    <name evidence="1" type="ORF">HMPREF9141_0474</name>
</gene>
<dbReference type="Proteomes" id="UP000005697">
    <property type="component" value="Unassembled WGS sequence"/>
</dbReference>
<proteinExistence type="predicted"/>
<sequence>MFSYFIAIFAMLSRTLYDIVFHHKIGENSTDSELWGMYCSSETCKIN</sequence>
<protein>
    <submittedName>
        <fullName evidence="1">Uncharacterized protein</fullName>
    </submittedName>
</protein>
<dbReference type="STRING" id="888743.HMPREF9141_0474"/>
<name>F0F4F8_9BACT</name>
<dbReference type="AlphaFoldDB" id="F0F4F8"/>
<accession>F0F4F8</accession>
<keyword evidence="2" id="KW-1185">Reference proteome</keyword>
<dbReference type="HOGENOM" id="CLU_3171663_0_0_10"/>
<organism evidence="1 2">
    <name type="scientific">Prevotella multiformis DSM 16608</name>
    <dbReference type="NCBI Taxonomy" id="888743"/>
    <lineage>
        <taxon>Bacteria</taxon>
        <taxon>Pseudomonadati</taxon>
        <taxon>Bacteroidota</taxon>
        <taxon>Bacteroidia</taxon>
        <taxon>Bacteroidales</taxon>
        <taxon>Prevotellaceae</taxon>
        <taxon>Prevotella</taxon>
    </lineage>
</organism>